<comment type="caution">
    <text evidence="1">The sequence shown here is derived from an EMBL/GenBank/DDBJ whole genome shotgun (WGS) entry which is preliminary data.</text>
</comment>
<gene>
    <name evidence="1" type="ORF">PsorP6_006681</name>
</gene>
<dbReference type="Proteomes" id="UP001163321">
    <property type="component" value="Chromosome 4"/>
</dbReference>
<proteinExistence type="predicted"/>
<protein>
    <submittedName>
        <fullName evidence="1">Uncharacterized protein</fullName>
    </submittedName>
</protein>
<organism evidence="1 2">
    <name type="scientific">Peronosclerospora sorghi</name>
    <dbReference type="NCBI Taxonomy" id="230839"/>
    <lineage>
        <taxon>Eukaryota</taxon>
        <taxon>Sar</taxon>
        <taxon>Stramenopiles</taxon>
        <taxon>Oomycota</taxon>
        <taxon>Peronosporomycetes</taxon>
        <taxon>Peronosporales</taxon>
        <taxon>Peronosporaceae</taxon>
        <taxon>Peronosclerospora</taxon>
    </lineage>
</organism>
<reference evidence="1 2" key="1">
    <citation type="journal article" date="2022" name="bioRxiv">
        <title>The genome of the oomycete Peronosclerospora sorghi, a cosmopolitan pathogen of maize and sorghum, is inflated with dispersed pseudogenes.</title>
        <authorList>
            <person name="Fletcher K."/>
            <person name="Martin F."/>
            <person name="Isakeit T."/>
            <person name="Cavanaugh K."/>
            <person name="Magill C."/>
            <person name="Michelmore R."/>
        </authorList>
    </citation>
    <scope>NUCLEOTIDE SEQUENCE [LARGE SCALE GENOMIC DNA]</scope>
    <source>
        <strain evidence="1">P6</strain>
    </source>
</reference>
<keyword evidence="2" id="KW-1185">Reference proteome</keyword>
<name>A0ACC0W3N2_9STRA</name>
<dbReference type="EMBL" id="CM047583">
    <property type="protein sequence ID" value="KAI9913342.1"/>
    <property type="molecule type" value="Genomic_DNA"/>
</dbReference>
<evidence type="ECO:0000313" key="1">
    <source>
        <dbReference type="EMBL" id="KAI9913342.1"/>
    </source>
</evidence>
<accession>A0ACC0W3N2</accession>
<evidence type="ECO:0000313" key="2">
    <source>
        <dbReference type="Proteomes" id="UP001163321"/>
    </source>
</evidence>
<sequence length="486" mass="55039">MARKTKPLRSTASVKKHKTGPVASSLPFMIEKHLASSEVVNAHELVARSDLPSATKARLVLTWLLYPVSPDEFYAKYWEQAPVVIKRQCPRYYDGWFSTAELERILTTHTLEYGTDLDLTKYVDQTRHTLNPSSSTATAEQVRRHFHDGCSVRLLCPQKFSDPVWHLLATLEDEWGCMAGANAYWTPHGTQGFAPHFDDIEAFVLQLEGCKHWKVYKPVRESDVLARYPSGNFGATDDIGPPLVEVDLEAGDFLYFPRGFIHQARAQKERDSLHLTVSTGQENSMGHLLQLLVPQALEAAVTSNVALRRSLPRDYLDYMGVMHSDRDEDANRRAFTTQVKSALKLVLGEAMEMVDAASDQMAKKFLLDRLPPALDDDEETCTRDRSPLHKITVQTQLKLIRHHVARLVIEDGKAVVYHCRDNARRHHEVPVSPLEFELDDAESIEFILTSYPDAFCVGDLPHDDPHDQIELTKALYNEGLLRFLTA</sequence>